<keyword evidence="2" id="KW-1185">Reference proteome</keyword>
<accession>A0ABU6TI85</accession>
<comment type="caution">
    <text evidence="1">The sequence shown here is derived from an EMBL/GenBank/DDBJ whole genome shotgun (WGS) entry which is preliminary data.</text>
</comment>
<sequence>RGLLNACGQLELLPRISVNFHAYALTLNLVEKVRATPRLPGVRLGVEVLALGLRVDDPRICVDFYAYAWTSKAKLVATPRLDQGMPRRGLLMMKHA</sequence>
<protein>
    <submittedName>
        <fullName evidence="1">Uncharacterized protein</fullName>
    </submittedName>
</protein>
<organism evidence="1 2">
    <name type="scientific">Stylosanthes scabra</name>
    <dbReference type="NCBI Taxonomy" id="79078"/>
    <lineage>
        <taxon>Eukaryota</taxon>
        <taxon>Viridiplantae</taxon>
        <taxon>Streptophyta</taxon>
        <taxon>Embryophyta</taxon>
        <taxon>Tracheophyta</taxon>
        <taxon>Spermatophyta</taxon>
        <taxon>Magnoliopsida</taxon>
        <taxon>eudicotyledons</taxon>
        <taxon>Gunneridae</taxon>
        <taxon>Pentapetalae</taxon>
        <taxon>rosids</taxon>
        <taxon>fabids</taxon>
        <taxon>Fabales</taxon>
        <taxon>Fabaceae</taxon>
        <taxon>Papilionoideae</taxon>
        <taxon>50 kb inversion clade</taxon>
        <taxon>dalbergioids sensu lato</taxon>
        <taxon>Dalbergieae</taxon>
        <taxon>Pterocarpus clade</taxon>
        <taxon>Stylosanthes</taxon>
    </lineage>
</organism>
<feature type="non-terminal residue" evidence="1">
    <location>
        <position position="1"/>
    </location>
</feature>
<reference evidence="1 2" key="1">
    <citation type="journal article" date="2023" name="Plants (Basel)">
        <title>Bridging the Gap: Combining Genomics and Transcriptomics Approaches to Understand Stylosanthes scabra, an Orphan Legume from the Brazilian Caatinga.</title>
        <authorList>
            <person name="Ferreira-Neto J.R.C."/>
            <person name="da Silva M.D."/>
            <person name="Binneck E."/>
            <person name="de Melo N.F."/>
            <person name="da Silva R.H."/>
            <person name="de Melo A.L.T.M."/>
            <person name="Pandolfi V."/>
            <person name="Bustamante F.O."/>
            <person name="Brasileiro-Vidal A.C."/>
            <person name="Benko-Iseppon A.M."/>
        </authorList>
    </citation>
    <scope>NUCLEOTIDE SEQUENCE [LARGE SCALE GENOMIC DNA]</scope>
    <source>
        <tissue evidence="1">Leaves</tissue>
    </source>
</reference>
<evidence type="ECO:0000313" key="2">
    <source>
        <dbReference type="Proteomes" id="UP001341840"/>
    </source>
</evidence>
<dbReference type="Proteomes" id="UP001341840">
    <property type="component" value="Unassembled WGS sequence"/>
</dbReference>
<dbReference type="EMBL" id="JASCZI010090975">
    <property type="protein sequence ID" value="MED6148199.1"/>
    <property type="molecule type" value="Genomic_DNA"/>
</dbReference>
<gene>
    <name evidence="1" type="ORF">PIB30_050871</name>
</gene>
<proteinExistence type="predicted"/>
<name>A0ABU6TI85_9FABA</name>
<evidence type="ECO:0000313" key="1">
    <source>
        <dbReference type="EMBL" id="MED6148199.1"/>
    </source>
</evidence>